<dbReference type="AlphaFoldDB" id="G9XCI6"/>
<dbReference type="EMBL" id="AFZG01000022">
    <property type="protein sequence ID" value="EHL19379.1"/>
    <property type="molecule type" value="Genomic_DNA"/>
</dbReference>
<accession>G9XCI6</accession>
<dbReference type="RefSeq" id="WP_009529513.1">
    <property type="nucleotide sequence ID" value="NZ_JH414609.1"/>
</dbReference>
<reference evidence="1 2" key="1">
    <citation type="submission" date="2011-08" db="EMBL/GenBank/DDBJ databases">
        <title>The Genome Sequence of Eubacteriaceae bacterium CM5.</title>
        <authorList>
            <consortium name="The Broad Institute Genome Sequencing Platform"/>
            <person name="Earl A."/>
            <person name="Ward D."/>
            <person name="Feldgarden M."/>
            <person name="Gevers D."/>
            <person name="Sizova M."/>
            <person name="Hazen A."/>
            <person name="Epstein S."/>
            <person name="Young S.K."/>
            <person name="Zeng Q."/>
            <person name="Gargeya S."/>
            <person name="Fitzgerald M."/>
            <person name="Haas B."/>
            <person name="Abouelleil A."/>
            <person name="Alvarado L."/>
            <person name="Arachchi H.M."/>
            <person name="Berlin A."/>
            <person name="Brown A."/>
            <person name="Chapman S.B."/>
            <person name="Chen Z."/>
            <person name="Dunbar C."/>
            <person name="Freedman E."/>
            <person name="Gearin G."/>
            <person name="Gellesch M."/>
            <person name="Goldberg J."/>
            <person name="Griggs A."/>
            <person name="Gujja S."/>
            <person name="Heiman D."/>
            <person name="Howarth C."/>
            <person name="Larson L."/>
            <person name="Lui A."/>
            <person name="MacDonald P.J.P."/>
            <person name="Montmayeur A."/>
            <person name="Murphy C."/>
            <person name="Neiman D."/>
            <person name="Pearson M."/>
            <person name="Priest M."/>
            <person name="Roberts A."/>
            <person name="Saif S."/>
            <person name="Shea T."/>
            <person name="Shenoy N."/>
            <person name="Sisk P."/>
            <person name="Stolte C."/>
            <person name="Sykes S."/>
            <person name="Wortman J."/>
            <person name="Nusbaum C."/>
            <person name="Birren B."/>
        </authorList>
    </citation>
    <scope>NUCLEOTIDE SEQUENCE [LARGE SCALE GENOMIC DNA]</scope>
    <source>
        <strain evidence="1 2">CM5</strain>
    </source>
</reference>
<evidence type="ECO:0000313" key="1">
    <source>
        <dbReference type="EMBL" id="EHL19379.1"/>
    </source>
</evidence>
<name>G9XCI6_9FIRM</name>
<proteinExistence type="predicted"/>
<evidence type="ECO:0000313" key="2">
    <source>
        <dbReference type="Proteomes" id="UP000003379"/>
    </source>
</evidence>
<sequence>MRRLRITDKKTKDVKEFKWCMSYCGYEEQKNKDMHYVVRMLDANEESGCRCEHFMAKDVIVEYIED</sequence>
<comment type="caution">
    <text evidence="1">The sequence shown here is derived from an EMBL/GenBank/DDBJ whole genome shotgun (WGS) entry which is preliminary data.</text>
</comment>
<protein>
    <submittedName>
        <fullName evidence="1">Uncharacterized protein</fullName>
    </submittedName>
</protein>
<dbReference type="Proteomes" id="UP000003379">
    <property type="component" value="Unassembled WGS sequence"/>
</dbReference>
<gene>
    <name evidence="1" type="ORF">HMPREF9628_01563</name>
</gene>
<dbReference type="HOGENOM" id="CLU_2827338_0_0_9"/>
<organism evidence="1 2">
    <name type="scientific">Peptoanaerobacter stomatis</name>
    <dbReference type="NCBI Taxonomy" id="796937"/>
    <lineage>
        <taxon>Bacteria</taxon>
        <taxon>Bacillati</taxon>
        <taxon>Bacillota</taxon>
        <taxon>Clostridia</taxon>
        <taxon>Peptostreptococcales</taxon>
        <taxon>Filifactoraceae</taxon>
        <taxon>Peptoanaerobacter</taxon>
    </lineage>
</organism>